<dbReference type="Pfam" id="PF04545">
    <property type="entry name" value="Sigma70_r4"/>
    <property type="match status" value="1"/>
</dbReference>
<dbReference type="Gene3D" id="1.10.10.10">
    <property type="entry name" value="Winged helix-like DNA-binding domain superfamily/Winged helix DNA-binding domain"/>
    <property type="match status" value="1"/>
</dbReference>
<proteinExistence type="inferred from homology"/>
<dbReference type="InterPro" id="IPR037171">
    <property type="entry name" value="NagB/RpiA_transferase-like"/>
</dbReference>
<dbReference type="InterPro" id="IPR051054">
    <property type="entry name" value="SorC_transcr_regulators"/>
</dbReference>
<gene>
    <name evidence="7" type="ORF">BDD41_1763</name>
</gene>
<sequence length="322" mass="34957">MLEGPLSQVQTPEVNENLRTRVAWLYHMEGLTQDEVAAKVGISRSRVLRILSNARHDGTVQIRVTTKLTRCVELERELETRWGLGQAIVVPNPQDEAQLRDIIGAEIGNFLSQNLSANMTIGLGWGKTLSAAVRAIVPRNPDGIRVLSLLGGLTRVSAQNPSEFAWRVAARLGAECHMMAGPVFAPDERTRDALAGHVGIRDIFSSARALDMAVISVGDLTPHSVFREYGLLSANELASLEAAGAIGDALCHFIDAEGKVVDHSVNRRVLAVHPDDLRSAKTLVLASGGWQKHAVIRAGLIRLQPQVLIVDEHVAERLIAGR</sequence>
<keyword evidence="3 7" id="KW-0238">DNA-binding</keyword>
<dbReference type="PANTHER" id="PTHR34294:SF1">
    <property type="entry name" value="TRANSCRIPTIONAL REGULATOR LSRR"/>
    <property type="match status" value="1"/>
</dbReference>
<dbReference type="InterPro" id="IPR036388">
    <property type="entry name" value="WH-like_DNA-bd_sf"/>
</dbReference>
<dbReference type="SUPFAM" id="SSF100950">
    <property type="entry name" value="NagB/RpiA/CoA transferase-like"/>
    <property type="match status" value="1"/>
</dbReference>
<accession>A0A3D9XSB3</accession>
<dbReference type="InterPro" id="IPR013324">
    <property type="entry name" value="RNA_pol_sigma_r3/r4-like"/>
</dbReference>
<evidence type="ECO:0000259" key="6">
    <source>
        <dbReference type="Pfam" id="PF04545"/>
    </source>
</evidence>
<dbReference type="RefSeq" id="WP_116221341.1">
    <property type="nucleotide sequence ID" value="NZ_CP038196.1"/>
</dbReference>
<evidence type="ECO:0000256" key="1">
    <source>
        <dbReference type="ARBA" id="ARBA00010466"/>
    </source>
</evidence>
<dbReference type="GO" id="GO:0003700">
    <property type="term" value="F:DNA-binding transcription factor activity"/>
    <property type="evidence" value="ECO:0007669"/>
    <property type="project" value="InterPro"/>
</dbReference>
<keyword evidence="2" id="KW-0805">Transcription regulation</keyword>
<keyword evidence="4" id="KW-0804">Transcription</keyword>
<dbReference type="EMBL" id="QTUJ01000001">
    <property type="protein sequence ID" value="REF73226.1"/>
    <property type="molecule type" value="Genomic_DNA"/>
</dbReference>
<evidence type="ECO:0000313" key="7">
    <source>
        <dbReference type="EMBL" id="REF73226.1"/>
    </source>
</evidence>
<evidence type="ECO:0000256" key="3">
    <source>
        <dbReference type="ARBA" id="ARBA00023125"/>
    </source>
</evidence>
<comment type="similarity">
    <text evidence="1">Belongs to the SorC transcriptional regulatory family.</text>
</comment>
<dbReference type="AlphaFoldDB" id="A0A3D9XSB3"/>
<dbReference type="GO" id="GO:0006352">
    <property type="term" value="P:DNA-templated transcription initiation"/>
    <property type="evidence" value="ECO:0007669"/>
    <property type="project" value="InterPro"/>
</dbReference>
<protein>
    <submittedName>
        <fullName evidence="7">DNA-binding transcriptional regulator LsrR (DeoR family)</fullName>
    </submittedName>
</protein>
<dbReference type="Pfam" id="PF04198">
    <property type="entry name" value="Sugar-bind"/>
    <property type="match status" value="1"/>
</dbReference>
<evidence type="ECO:0000256" key="4">
    <source>
        <dbReference type="ARBA" id="ARBA00023163"/>
    </source>
</evidence>
<dbReference type="Proteomes" id="UP000256941">
    <property type="component" value="Unassembled WGS sequence"/>
</dbReference>
<dbReference type="GO" id="GO:0030246">
    <property type="term" value="F:carbohydrate binding"/>
    <property type="evidence" value="ECO:0007669"/>
    <property type="project" value="InterPro"/>
</dbReference>
<evidence type="ECO:0000256" key="2">
    <source>
        <dbReference type="ARBA" id="ARBA00023015"/>
    </source>
</evidence>
<dbReference type="InterPro" id="IPR007324">
    <property type="entry name" value="Sugar-bd_dom_put"/>
</dbReference>
<reference evidence="7 8" key="1">
    <citation type="submission" date="2018-08" db="EMBL/GenBank/DDBJ databases">
        <title>Genomic Encyclopedia of Archaeal and Bacterial Type Strains, Phase II (KMG-II): from individual species to whole genera.</title>
        <authorList>
            <person name="Goeker M."/>
        </authorList>
    </citation>
    <scope>NUCLEOTIDE SEQUENCE [LARGE SCALE GENOMIC DNA]</scope>
    <source>
        <strain evidence="7 8">DSM 17099</strain>
    </source>
</reference>
<name>A0A3D9XSB3_PARVE</name>
<feature type="domain" description="Sugar-binding" evidence="5">
    <location>
        <begin position="68"/>
        <end position="319"/>
    </location>
</feature>
<dbReference type="GO" id="GO:0003677">
    <property type="term" value="F:DNA binding"/>
    <property type="evidence" value="ECO:0007669"/>
    <property type="project" value="UniProtKB-KW"/>
</dbReference>
<dbReference type="Gene3D" id="3.40.50.1360">
    <property type="match status" value="1"/>
</dbReference>
<feature type="domain" description="RNA polymerase sigma-70 region 4" evidence="6">
    <location>
        <begin position="25"/>
        <end position="55"/>
    </location>
</feature>
<evidence type="ECO:0000313" key="8">
    <source>
        <dbReference type="Proteomes" id="UP000256941"/>
    </source>
</evidence>
<comment type="caution">
    <text evidence="7">The sequence shown here is derived from an EMBL/GenBank/DDBJ whole genome shotgun (WGS) entry which is preliminary data.</text>
</comment>
<dbReference type="SUPFAM" id="SSF88659">
    <property type="entry name" value="Sigma3 and sigma4 domains of RNA polymerase sigma factors"/>
    <property type="match status" value="1"/>
</dbReference>
<evidence type="ECO:0000259" key="5">
    <source>
        <dbReference type="Pfam" id="PF04198"/>
    </source>
</evidence>
<dbReference type="InterPro" id="IPR007630">
    <property type="entry name" value="RNA_pol_sigma70_r4"/>
</dbReference>
<dbReference type="PANTHER" id="PTHR34294">
    <property type="entry name" value="TRANSCRIPTIONAL REGULATOR-RELATED"/>
    <property type="match status" value="1"/>
</dbReference>
<organism evidence="7 8">
    <name type="scientific">Paracoccus versutus</name>
    <name type="common">Thiobacillus versutus</name>
    <dbReference type="NCBI Taxonomy" id="34007"/>
    <lineage>
        <taxon>Bacteria</taxon>
        <taxon>Pseudomonadati</taxon>
        <taxon>Pseudomonadota</taxon>
        <taxon>Alphaproteobacteria</taxon>
        <taxon>Rhodobacterales</taxon>
        <taxon>Paracoccaceae</taxon>
        <taxon>Paracoccus</taxon>
    </lineage>
</organism>